<evidence type="ECO:0000313" key="2">
    <source>
        <dbReference type="Proteomes" id="UP000051836"/>
    </source>
</evidence>
<sequence>MELSILFVKGRSQEGKAYQPTRPPSKLKLSDVQLVSVNNLQCVNLLETMGKSKQFSYNMRPTTAAKPKNTRLKH</sequence>
<organism evidence="1 2">
    <name type="scientific">Amazona aestiva</name>
    <name type="common">Blue-fronted Amazon parrot</name>
    <dbReference type="NCBI Taxonomy" id="12930"/>
    <lineage>
        <taxon>Eukaryota</taxon>
        <taxon>Metazoa</taxon>
        <taxon>Chordata</taxon>
        <taxon>Craniata</taxon>
        <taxon>Vertebrata</taxon>
        <taxon>Euteleostomi</taxon>
        <taxon>Archelosauria</taxon>
        <taxon>Archosauria</taxon>
        <taxon>Dinosauria</taxon>
        <taxon>Saurischia</taxon>
        <taxon>Theropoda</taxon>
        <taxon>Coelurosauria</taxon>
        <taxon>Aves</taxon>
        <taxon>Neognathae</taxon>
        <taxon>Neoaves</taxon>
        <taxon>Telluraves</taxon>
        <taxon>Australaves</taxon>
        <taxon>Psittaciformes</taxon>
        <taxon>Psittacidae</taxon>
        <taxon>Amazona</taxon>
    </lineage>
</organism>
<evidence type="ECO:0000313" key="1">
    <source>
        <dbReference type="EMBL" id="KQK82003.1"/>
    </source>
</evidence>
<accession>A0A0Q3PLU1</accession>
<name>A0A0Q3PLU1_AMAAE</name>
<dbReference type="STRING" id="12930.A0A0Q3PLU1"/>
<reference evidence="1 2" key="1">
    <citation type="submission" date="2015-10" db="EMBL/GenBank/DDBJ databases">
        <authorList>
            <person name="Gilbert D.G."/>
        </authorList>
    </citation>
    <scope>NUCLEOTIDE SEQUENCE [LARGE SCALE GENOMIC DNA]</scope>
    <source>
        <strain evidence="1">FVVF132</strain>
    </source>
</reference>
<keyword evidence="2" id="KW-1185">Reference proteome</keyword>
<dbReference type="EMBL" id="LMAW01002080">
    <property type="protein sequence ID" value="KQK82003.1"/>
    <property type="molecule type" value="Genomic_DNA"/>
</dbReference>
<protein>
    <submittedName>
        <fullName evidence="1">Uncharacterized protein</fullName>
    </submittedName>
</protein>
<dbReference type="Proteomes" id="UP000051836">
    <property type="component" value="Unassembled WGS sequence"/>
</dbReference>
<proteinExistence type="predicted"/>
<dbReference type="AlphaFoldDB" id="A0A0Q3PLU1"/>
<comment type="caution">
    <text evidence="1">The sequence shown here is derived from an EMBL/GenBank/DDBJ whole genome shotgun (WGS) entry which is preliminary data.</text>
</comment>
<gene>
    <name evidence="1" type="ORF">AAES_75468</name>
</gene>